<protein>
    <recommendedName>
        <fullName evidence="3">2-C-methyl-D-erythritol 4-phosphate cytidylyltransferase</fullName>
        <ecNumber evidence="3">2.7.7.60</ecNumber>
    </recommendedName>
    <alternativeName>
        <fullName evidence="3">4-diphosphocytidyl-2C-methyl-D-erythritol synthase</fullName>
    </alternativeName>
    <alternativeName>
        <fullName evidence="3">MEP cytidylyltransferase</fullName>
        <shortName evidence="3">MCT</shortName>
    </alternativeName>
</protein>
<dbReference type="NCBIfam" id="TIGR00453">
    <property type="entry name" value="ispD"/>
    <property type="match status" value="1"/>
</dbReference>
<dbReference type="PANTHER" id="PTHR32125:SF4">
    <property type="entry name" value="2-C-METHYL-D-ERYTHRITOL 4-PHOSPHATE CYTIDYLYLTRANSFERASE, CHLOROPLASTIC"/>
    <property type="match status" value="1"/>
</dbReference>
<evidence type="ECO:0000313" key="5">
    <source>
        <dbReference type="Proteomes" id="UP001165444"/>
    </source>
</evidence>
<feature type="site" description="Transition state stabilizer" evidence="3">
    <location>
        <position position="22"/>
    </location>
</feature>
<dbReference type="PANTHER" id="PTHR32125">
    <property type="entry name" value="2-C-METHYL-D-ERYTHRITOL 4-PHOSPHATE CYTIDYLYLTRANSFERASE, CHLOROPLASTIC"/>
    <property type="match status" value="1"/>
</dbReference>
<organism evidence="4 5">
    <name type="scientific">Parabacteroides faecalis</name>
    <dbReference type="NCBI Taxonomy" id="2924040"/>
    <lineage>
        <taxon>Bacteria</taxon>
        <taxon>Pseudomonadati</taxon>
        <taxon>Bacteroidota</taxon>
        <taxon>Bacteroidia</taxon>
        <taxon>Bacteroidales</taxon>
        <taxon>Tannerellaceae</taxon>
        <taxon>Parabacteroides</taxon>
    </lineage>
</organism>
<dbReference type="Gene3D" id="3.90.550.10">
    <property type="entry name" value="Spore Coat Polysaccharide Biosynthesis Protein SpsA, Chain A"/>
    <property type="match status" value="1"/>
</dbReference>
<evidence type="ECO:0000256" key="2">
    <source>
        <dbReference type="ARBA" id="ARBA00022695"/>
    </source>
</evidence>
<evidence type="ECO:0000256" key="3">
    <source>
        <dbReference type="HAMAP-Rule" id="MF_00108"/>
    </source>
</evidence>
<dbReference type="Proteomes" id="UP001165444">
    <property type="component" value="Unassembled WGS sequence"/>
</dbReference>
<keyword evidence="2 3" id="KW-0548">Nucleotidyltransferase</keyword>
<evidence type="ECO:0000313" key="4">
    <source>
        <dbReference type="EMBL" id="MCJ2381362.1"/>
    </source>
</evidence>
<dbReference type="SUPFAM" id="SSF53448">
    <property type="entry name" value="Nucleotide-diphospho-sugar transferases"/>
    <property type="match status" value="1"/>
</dbReference>
<dbReference type="HAMAP" id="MF_00108">
    <property type="entry name" value="IspD"/>
    <property type="match status" value="1"/>
</dbReference>
<proteinExistence type="inferred from homology"/>
<feature type="site" description="Positions MEP for the nucleophilic attack" evidence="3">
    <location>
        <position position="159"/>
    </location>
</feature>
<comment type="catalytic activity">
    <reaction evidence="3">
        <text>2-C-methyl-D-erythritol 4-phosphate + CTP + H(+) = 4-CDP-2-C-methyl-D-erythritol + diphosphate</text>
        <dbReference type="Rhea" id="RHEA:13429"/>
        <dbReference type="ChEBI" id="CHEBI:15378"/>
        <dbReference type="ChEBI" id="CHEBI:33019"/>
        <dbReference type="ChEBI" id="CHEBI:37563"/>
        <dbReference type="ChEBI" id="CHEBI:57823"/>
        <dbReference type="ChEBI" id="CHEBI:58262"/>
        <dbReference type="EC" id="2.7.7.60"/>
    </reaction>
</comment>
<dbReference type="GO" id="GO:0050518">
    <property type="term" value="F:2-C-methyl-D-erythritol 4-phosphate cytidylyltransferase activity"/>
    <property type="evidence" value="ECO:0007669"/>
    <property type="project" value="UniProtKB-EC"/>
</dbReference>
<comment type="caution">
    <text evidence="4">The sequence shown here is derived from an EMBL/GenBank/DDBJ whole genome shotgun (WGS) entry which is preliminary data.</text>
</comment>
<dbReference type="EMBL" id="JAKZMM010000031">
    <property type="protein sequence ID" value="MCJ2381362.1"/>
    <property type="molecule type" value="Genomic_DNA"/>
</dbReference>
<dbReference type="Pfam" id="PF01128">
    <property type="entry name" value="IspD"/>
    <property type="match status" value="1"/>
</dbReference>
<dbReference type="InterPro" id="IPR029044">
    <property type="entry name" value="Nucleotide-diphossugar_trans"/>
</dbReference>
<dbReference type="CDD" id="cd02516">
    <property type="entry name" value="CDP-ME_synthetase"/>
    <property type="match status" value="1"/>
</dbReference>
<feature type="site" description="Transition state stabilizer" evidence="3">
    <location>
        <position position="15"/>
    </location>
</feature>
<sequence>MKRYVIIVAGGKGLRMGGDLPKQFIPMAGKPVLMHTVEKFWMWDNQINIILVLPIDHQAYWKMLCKEIGCKAPHRIVNGGETRFHSVQNGLNAIREEIEASGEKVLIAVHDGVRPFVSPEVISACFSKAEETGAVVPALPMIDSLRMKQADGSSCPVDRSLYYAVHTPQVFTSDTLLNAYQQPYTDTFTDDASVVEAAGFQVAMVLSNRENIKITTPFDLTIARALFQE</sequence>
<gene>
    <name evidence="3" type="primary">ispD</name>
    <name evidence="4" type="ORF">MUN53_12205</name>
</gene>
<comment type="function">
    <text evidence="3">Catalyzes the formation of 4-diphosphocytidyl-2-C-methyl-D-erythritol from CTP and 2-C-methyl-D-erythritol 4-phosphate (MEP).</text>
</comment>
<name>A0ABT0C2Y4_9BACT</name>
<comment type="similarity">
    <text evidence="3">Belongs to the IspD/TarI cytidylyltransferase family. IspD subfamily.</text>
</comment>
<feature type="site" description="Positions MEP for the nucleophilic attack" evidence="3">
    <location>
        <position position="213"/>
    </location>
</feature>
<evidence type="ECO:0000256" key="1">
    <source>
        <dbReference type="ARBA" id="ARBA00022679"/>
    </source>
</evidence>
<dbReference type="InterPro" id="IPR034683">
    <property type="entry name" value="IspD/TarI"/>
</dbReference>
<comment type="pathway">
    <text evidence="3">Isoprenoid biosynthesis; isopentenyl diphosphate biosynthesis via DXP pathway; isopentenyl diphosphate from 1-deoxy-D-xylulose 5-phosphate: step 2/6.</text>
</comment>
<keyword evidence="1 3" id="KW-0808">Transferase</keyword>
<dbReference type="EC" id="2.7.7.60" evidence="3"/>
<dbReference type="InterPro" id="IPR001228">
    <property type="entry name" value="IspD"/>
</dbReference>
<accession>A0ABT0C2Y4</accession>
<dbReference type="NCBIfam" id="NF001186">
    <property type="entry name" value="PRK00155.2-3"/>
    <property type="match status" value="1"/>
</dbReference>
<reference evidence="4 5" key="1">
    <citation type="submission" date="2022-03" db="EMBL/GenBank/DDBJ databases">
        <title>Parabacteroides sp. nov. isolated from swine feces.</title>
        <authorList>
            <person name="Bak J.E."/>
        </authorList>
    </citation>
    <scope>NUCLEOTIDE SEQUENCE [LARGE SCALE GENOMIC DNA]</scope>
    <source>
        <strain evidence="4 5">AGMB00274</strain>
    </source>
</reference>
<keyword evidence="5" id="KW-1185">Reference proteome</keyword>
<keyword evidence="3" id="KW-0414">Isoprene biosynthesis</keyword>
<dbReference type="RefSeq" id="WP_243325692.1">
    <property type="nucleotide sequence ID" value="NZ_JAKZMM010000031.1"/>
</dbReference>
<dbReference type="InterPro" id="IPR050088">
    <property type="entry name" value="IspD/TarI_cytidylyltransf_bact"/>
</dbReference>